<gene>
    <name evidence="2" type="ORF">ESA94_16800</name>
</gene>
<name>A0A4Q1CEN8_9BACT</name>
<evidence type="ECO:0000256" key="1">
    <source>
        <dbReference type="SAM" id="Phobius"/>
    </source>
</evidence>
<dbReference type="OrthoDB" id="9798708at2"/>
<keyword evidence="3" id="KW-1185">Reference proteome</keyword>
<protein>
    <recommendedName>
        <fullName evidence="4">AtpZ/AtpI family protein</fullName>
    </recommendedName>
</protein>
<dbReference type="RefSeq" id="WP_129132105.1">
    <property type="nucleotide sequence ID" value="NZ_SDHW01000006.1"/>
</dbReference>
<evidence type="ECO:0000313" key="2">
    <source>
        <dbReference type="EMBL" id="RXK58305.1"/>
    </source>
</evidence>
<proteinExistence type="predicted"/>
<reference evidence="2 3" key="1">
    <citation type="submission" date="2019-01" db="EMBL/GenBank/DDBJ databases">
        <title>Lacibacter sp. strain TTM-7.</title>
        <authorList>
            <person name="Chen W.-M."/>
        </authorList>
    </citation>
    <scope>NUCLEOTIDE SEQUENCE [LARGE SCALE GENOMIC DNA]</scope>
    <source>
        <strain evidence="2 3">TTM-7</strain>
    </source>
</reference>
<feature type="transmembrane region" description="Helical" evidence="1">
    <location>
        <begin position="20"/>
        <end position="40"/>
    </location>
</feature>
<sequence>MPQQTTNKDPKKYKSTSAYLLEYSGLAIQLMAALGIAVFLGLKTDGWLNMNFHLFAFVLPVLVITGLLVKVVKDTSKKK</sequence>
<keyword evidence="1" id="KW-0812">Transmembrane</keyword>
<dbReference type="AlphaFoldDB" id="A0A4Q1CEN8"/>
<evidence type="ECO:0008006" key="4">
    <source>
        <dbReference type="Google" id="ProtNLM"/>
    </source>
</evidence>
<dbReference type="Proteomes" id="UP000290204">
    <property type="component" value="Unassembled WGS sequence"/>
</dbReference>
<keyword evidence="1" id="KW-0472">Membrane</keyword>
<organism evidence="2 3">
    <name type="scientific">Lacibacter luteus</name>
    <dbReference type="NCBI Taxonomy" id="2508719"/>
    <lineage>
        <taxon>Bacteria</taxon>
        <taxon>Pseudomonadati</taxon>
        <taxon>Bacteroidota</taxon>
        <taxon>Chitinophagia</taxon>
        <taxon>Chitinophagales</taxon>
        <taxon>Chitinophagaceae</taxon>
        <taxon>Lacibacter</taxon>
    </lineage>
</organism>
<comment type="caution">
    <text evidence="2">The sequence shown here is derived from an EMBL/GenBank/DDBJ whole genome shotgun (WGS) entry which is preliminary data.</text>
</comment>
<feature type="transmembrane region" description="Helical" evidence="1">
    <location>
        <begin position="52"/>
        <end position="72"/>
    </location>
</feature>
<evidence type="ECO:0000313" key="3">
    <source>
        <dbReference type="Proteomes" id="UP000290204"/>
    </source>
</evidence>
<accession>A0A4Q1CEN8</accession>
<dbReference type="EMBL" id="SDHW01000006">
    <property type="protein sequence ID" value="RXK58305.1"/>
    <property type="molecule type" value="Genomic_DNA"/>
</dbReference>
<keyword evidence="1" id="KW-1133">Transmembrane helix</keyword>